<sequence>MTTSSIALRIRSVPCSNHEEEVEVQVTDPLPAPVAGLLLGSSSAAFKSVKSDSEMDAKHGTLECTTHLGVWVYSDHSVHGSLLNGQRVHNDAVVVRNGDKLQLGRTEIELWMETPTVPLKPQADTELVSPVEKNERKIQTSARVSRRRASSPWSGNKAQEAKQRLPKIDTSSLAVGETGEFVQPLATPPEYTASPIPGARWRRKRNSIATSTLTAQKSPAPPLEENAQPHSAFHRSRSRFVQGPDFPRSVEVNAAATEKTARPPPLDYSSSPIVSPSAMSGRQRHNLFQQPPISAPSPAINMLSNIPPPPFSAGSRAAPRRDDLRIQVSKKMAAAAPSSAGKANAPHVAPKVADYQAPASPVAQRDILRQQESLQTVLQHKYEEEQLLKQQQEVWMKQQMSPLESESENRSGSSNSTPQMSPIKEINTRRKTVGDIDLDELSIQAPALLRTLSLGISGQRTIKPSPRLAAAIRASRSRLNSFEDRSSEPSTPKINKSRWRRRSMELALSPNKSARKIILTKRSDELRSSGESVASSAATEITCHRRVTRSLSLSPVSAGSVDLTDFLGYEDDEDATDIVTSYTSPELYGSAELLRCSRDDTTLLFDANRDSNNSVTSLYGSASSSPPLSSISSRFSSSKTTTHSAEMPLESPRRRGPETANKAEKTETLSSSNNQIEVEDDFNSSLESRVRSPRGGQFDPRSPSKSTAAFKNHQQHTLKMQRPPPEPQDGDDGEHQKRHQLGRRRPSFRRHVPPSLDNNN</sequence>
<feature type="region of interest" description="Disordered" evidence="1">
    <location>
        <begin position="478"/>
        <end position="499"/>
    </location>
</feature>
<proteinExistence type="predicted"/>
<dbReference type="CDD" id="cd00060">
    <property type="entry name" value="FHA"/>
    <property type="match status" value="1"/>
</dbReference>
<feature type="region of interest" description="Disordered" evidence="1">
    <location>
        <begin position="398"/>
        <end position="428"/>
    </location>
</feature>
<feature type="compositionally biased region" description="Basic and acidic residues" evidence="1">
    <location>
        <begin position="651"/>
        <end position="667"/>
    </location>
</feature>
<reference evidence="3" key="1">
    <citation type="submission" date="2021-02" db="EMBL/GenBank/DDBJ databases">
        <authorList>
            <person name="Palmer J.M."/>
        </authorList>
    </citation>
    <scope>NUCLEOTIDE SEQUENCE</scope>
    <source>
        <strain evidence="3">SCRP23</strain>
    </source>
</reference>
<feature type="region of interest" description="Disordered" evidence="1">
    <location>
        <begin position="212"/>
        <end position="233"/>
    </location>
</feature>
<dbReference type="AlphaFoldDB" id="A0A8T1VRV8"/>
<feature type="region of interest" description="Disordered" evidence="1">
    <location>
        <begin position="124"/>
        <end position="164"/>
    </location>
</feature>
<feature type="domain" description="FHA" evidence="2">
    <location>
        <begin position="37"/>
        <end position="88"/>
    </location>
</feature>
<dbReference type="InterPro" id="IPR000253">
    <property type="entry name" value="FHA_dom"/>
</dbReference>
<protein>
    <recommendedName>
        <fullName evidence="2">FHA domain-containing protein</fullName>
    </recommendedName>
</protein>
<gene>
    <name evidence="3" type="ORF">PHYBOEH_009814</name>
</gene>
<evidence type="ECO:0000256" key="1">
    <source>
        <dbReference type="SAM" id="MobiDB-lite"/>
    </source>
</evidence>
<evidence type="ECO:0000259" key="2">
    <source>
        <dbReference type="PROSITE" id="PS50006"/>
    </source>
</evidence>
<dbReference type="PROSITE" id="PS50006">
    <property type="entry name" value="FHA_DOMAIN"/>
    <property type="match status" value="1"/>
</dbReference>
<name>A0A8T1VRV8_9STRA</name>
<keyword evidence="4" id="KW-1185">Reference proteome</keyword>
<feature type="compositionally biased region" description="Basic residues" evidence="1">
    <location>
        <begin position="736"/>
        <end position="752"/>
    </location>
</feature>
<organism evidence="3 4">
    <name type="scientific">Phytophthora boehmeriae</name>
    <dbReference type="NCBI Taxonomy" id="109152"/>
    <lineage>
        <taxon>Eukaryota</taxon>
        <taxon>Sar</taxon>
        <taxon>Stramenopiles</taxon>
        <taxon>Oomycota</taxon>
        <taxon>Peronosporomycetes</taxon>
        <taxon>Peronosporales</taxon>
        <taxon>Peronosporaceae</taxon>
        <taxon>Phytophthora</taxon>
    </lineage>
</organism>
<dbReference type="Pfam" id="PF00498">
    <property type="entry name" value="FHA"/>
    <property type="match status" value="1"/>
</dbReference>
<dbReference type="OrthoDB" id="73252at2759"/>
<feature type="region of interest" description="Disordered" evidence="1">
    <location>
        <begin position="615"/>
        <end position="760"/>
    </location>
</feature>
<dbReference type="EMBL" id="JAGDFL010000637">
    <property type="protein sequence ID" value="KAG7383686.1"/>
    <property type="molecule type" value="Genomic_DNA"/>
</dbReference>
<dbReference type="Proteomes" id="UP000693981">
    <property type="component" value="Unassembled WGS sequence"/>
</dbReference>
<accession>A0A8T1VRV8</accession>
<feature type="compositionally biased region" description="Low complexity" evidence="1">
    <location>
        <begin position="616"/>
        <end position="644"/>
    </location>
</feature>
<evidence type="ECO:0000313" key="4">
    <source>
        <dbReference type="Proteomes" id="UP000693981"/>
    </source>
</evidence>
<evidence type="ECO:0000313" key="3">
    <source>
        <dbReference type="EMBL" id="KAG7383686.1"/>
    </source>
</evidence>
<comment type="caution">
    <text evidence="3">The sequence shown here is derived from an EMBL/GenBank/DDBJ whole genome shotgun (WGS) entry which is preliminary data.</text>
</comment>